<keyword evidence="1" id="KW-0479">Metal-binding</keyword>
<dbReference type="SFLD" id="SFLDG01084">
    <property type="entry name" value="Uncharacterised_Radical_SAM_Su"/>
    <property type="match status" value="1"/>
</dbReference>
<dbReference type="PROSITE" id="PS51918">
    <property type="entry name" value="RADICAL_SAM"/>
    <property type="match status" value="1"/>
</dbReference>
<organism evidence="5">
    <name type="scientific">Thermogladius calderae</name>
    <dbReference type="NCBI Taxonomy" id="1200300"/>
    <lineage>
        <taxon>Archaea</taxon>
        <taxon>Thermoproteota</taxon>
        <taxon>Thermoprotei</taxon>
        <taxon>Desulfurococcales</taxon>
        <taxon>Desulfurococcaceae</taxon>
        <taxon>Thermogladius</taxon>
    </lineage>
</organism>
<sequence length="302" mass="33883">MRVYGDVGRLKVLRPFDPWSSPVCTCPLKYSLHPYTGCSHFCLYCYATSYIGRKPSTPKKDFVKRLREDLRHVNPRLTIELSTSSDPYPPLEAWMGLTRMALKLLAERGLRVLITTKSDLVVRDINVLKATPSAVMITITTLDDNLASKLEPGAPSPSRRLRAVERLSEAGVPVGVRVDPILPGLNDDPQMIRRLVEAVANAGARHIVTSTLKLKPDIYRRLREAFPEIEAVYGRLYYSEGEVIQGYRYLPRALREKILEPVIDYALEKGLTASVCREGLGPRFLKAPTCDGSHLIPSRPSR</sequence>
<dbReference type="GO" id="GO:0046872">
    <property type="term" value="F:metal ion binding"/>
    <property type="evidence" value="ECO:0007669"/>
    <property type="project" value="UniProtKB-KW"/>
</dbReference>
<dbReference type="EMBL" id="DRYK01000089">
    <property type="protein sequence ID" value="HHP68445.1"/>
    <property type="molecule type" value="Genomic_DNA"/>
</dbReference>
<dbReference type="PANTHER" id="PTHR43432:SF3">
    <property type="entry name" value="SLR0285 PROTEIN"/>
    <property type="match status" value="1"/>
</dbReference>
<keyword evidence="2" id="KW-0408">Iron</keyword>
<name>A0A7J3Y0W2_9CREN</name>
<dbReference type="AlphaFoldDB" id="A0A7J3Y0W2"/>
<keyword evidence="3" id="KW-0411">Iron-sulfur</keyword>
<dbReference type="PANTHER" id="PTHR43432">
    <property type="entry name" value="SLR0285 PROTEIN"/>
    <property type="match status" value="1"/>
</dbReference>
<evidence type="ECO:0000313" key="5">
    <source>
        <dbReference type="EMBL" id="HHP68445.1"/>
    </source>
</evidence>
<dbReference type="InterPro" id="IPR006638">
    <property type="entry name" value="Elp3/MiaA/NifB-like_rSAM"/>
</dbReference>
<protein>
    <submittedName>
        <fullName evidence="5">Radical SAM protein</fullName>
    </submittedName>
</protein>
<dbReference type="Pfam" id="PF04055">
    <property type="entry name" value="Radical_SAM"/>
    <property type="match status" value="1"/>
</dbReference>
<dbReference type="SFLD" id="SFLDS00029">
    <property type="entry name" value="Radical_SAM"/>
    <property type="match status" value="1"/>
</dbReference>
<dbReference type="SMART" id="SM00729">
    <property type="entry name" value="Elp3"/>
    <property type="match status" value="1"/>
</dbReference>
<reference evidence="5" key="1">
    <citation type="journal article" date="2020" name="mSystems">
        <title>Genome- and Community-Level Interaction Insights into Carbon Utilization and Element Cycling Functions of Hydrothermarchaeota in Hydrothermal Sediment.</title>
        <authorList>
            <person name="Zhou Z."/>
            <person name="Liu Y."/>
            <person name="Xu W."/>
            <person name="Pan J."/>
            <person name="Luo Z.H."/>
            <person name="Li M."/>
        </authorList>
    </citation>
    <scope>NUCLEOTIDE SEQUENCE [LARGE SCALE GENOMIC DNA]</scope>
    <source>
        <strain evidence="5">SpSt-110</strain>
    </source>
</reference>
<dbReference type="GO" id="GO:0003824">
    <property type="term" value="F:catalytic activity"/>
    <property type="evidence" value="ECO:0007669"/>
    <property type="project" value="InterPro"/>
</dbReference>
<dbReference type="InterPro" id="IPR007197">
    <property type="entry name" value="rSAM"/>
</dbReference>
<accession>A0A7J3Y0W2</accession>
<feature type="domain" description="Radical SAM core" evidence="4">
    <location>
        <begin position="24"/>
        <end position="248"/>
    </location>
</feature>
<dbReference type="InterPro" id="IPR058240">
    <property type="entry name" value="rSAM_sf"/>
</dbReference>
<dbReference type="CDD" id="cd01335">
    <property type="entry name" value="Radical_SAM"/>
    <property type="match status" value="1"/>
</dbReference>
<gene>
    <name evidence="5" type="ORF">ENM60_06685</name>
</gene>
<comment type="caution">
    <text evidence="5">The sequence shown here is derived from an EMBL/GenBank/DDBJ whole genome shotgun (WGS) entry which is preliminary data.</text>
</comment>
<dbReference type="SUPFAM" id="SSF102114">
    <property type="entry name" value="Radical SAM enzymes"/>
    <property type="match status" value="1"/>
</dbReference>
<dbReference type="InterPro" id="IPR040086">
    <property type="entry name" value="MJ0683-like"/>
</dbReference>
<dbReference type="Gene3D" id="3.80.30.30">
    <property type="match status" value="1"/>
</dbReference>
<evidence type="ECO:0000256" key="3">
    <source>
        <dbReference type="ARBA" id="ARBA00023014"/>
    </source>
</evidence>
<proteinExistence type="predicted"/>
<evidence type="ECO:0000256" key="2">
    <source>
        <dbReference type="ARBA" id="ARBA00023004"/>
    </source>
</evidence>
<evidence type="ECO:0000256" key="1">
    <source>
        <dbReference type="ARBA" id="ARBA00022723"/>
    </source>
</evidence>
<evidence type="ECO:0000259" key="4">
    <source>
        <dbReference type="PROSITE" id="PS51918"/>
    </source>
</evidence>
<dbReference type="GO" id="GO:0051536">
    <property type="term" value="F:iron-sulfur cluster binding"/>
    <property type="evidence" value="ECO:0007669"/>
    <property type="project" value="UniProtKB-KW"/>
</dbReference>